<dbReference type="SMART" id="SM00355">
    <property type="entry name" value="ZnF_C2H2"/>
    <property type="match status" value="7"/>
</dbReference>
<dbReference type="AlphaFoldDB" id="A0A8E2EN12"/>
<keyword evidence="5" id="KW-0862">Zinc</keyword>
<evidence type="ECO:0000256" key="1">
    <source>
        <dbReference type="ARBA" id="ARBA00004123"/>
    </source>
</evidence>
<gene>
    <name evidence="10" type="ORF">AOQ84DRAFT_307166</name>
</gene>
<dbReference type="PANTHER" id="PTHR24381">
    <property type="entry name" value="ZINC FINGER PROTEIN"/>
    <property type="match status" value="1"/>
</dbReference>
<evidence type="ECO:0000256" key="6">
    <source>
        <dbReference type="ARBA" id="ARBA00023242"/>
    </source>
</evidence>
<keyword evidence="4 7" id="KW-0863">Zinc-finger</keyword>
<keyword evidence="6" id="KW-0539">Nucleus</keyword>
<evidence type="ECO:0000256" key="3">
    <source>
        <dbReference type="ARBA" id="ARBA00022737"/>
    </source>
</evidence>
<evidence type="ECO:0000256" key="2">
    <source>
        <dbReference type="ARBA" id="ARBA00022723"/>
    </source>
</evidence>
<dbReference type="GO" id="GO:0000981">
    <property type="term" value="F:DNA-binding transcription factor activity, RNA polymerase II-specific"/>
    <property type="evidence" value="ECO:0007669"/>
    <property type="project" value="TreeGrafter"/>
</dbReference>
<dbReference type="OrthoDB" id="6105938at2759"/>
<comment type="subcellular location">
    <subcellularLocation>
        <location evidence="1">Nucleus</location>
    </subcellularLocation>
</comment>
<evidence type="ECO:0000313" key="10">
    <source>
        <dbReference type="EMBL" id="OCL01213.1"/>
    </source>
</evidence>
<reference evidence="10 11" key="1">
    <citation type="journal article" date="2016" name="Nat. Commun.">
        <title>Ectomycorrhizal ecology is imprinted in the genome of the dominant symbiotic fungus Cenococcum geophilum.</title>
        <authorList>
            <consortium name="DOE Joint Genome Institute"/>
            <person name="Peter M."/>
            <person name="Kohler A."/>
            <person name="Ohm R.A."/>
            <person name="Kuo A."/>
            <person name="Krutzmann J."/>
            <person name="Morin E."/>
            <person name="Arend M."/>
            <person name="Barry K.W."/>
            <person name="Binder M."/>
            <person name="Choi C."/>
            <person name="Clum A."/>
            <person name="Copeland A."/>
            <person name="Grisel N."/>
            <person name="Haridas S."/>
            <person name="Kipfer T."/>
            <person name="LaButti K."/>
            <person name="Lindquist E."/>
            <person name="Lipzen A."/>
            <person name="Maire R."/>
            <person name="Meier B."/>
            <person name="Mihaltcheva S."/>
            <person name="Molinier V."/>
            <person name="Murat C."/>
            <person name="Poggeler S."/>
            <person name="Quandt C.A."/>
            <person name="Sperisen C."/>
            <person name="Tritt A."/>
            <person name="Tisserant E."/>
            <person name="Crous P.W."/>
            <person name="Henrissat B."/>
            <person name="Nehls U."/>
            <person name="Egli S."/>
            <person name="Spatafora J.W."/>
            <person name="Grigoriev I.V."/>
            <person name="Martin F.M."/>
        </authorList>
    </citation>
    <scope>NUCLEOTIDE SEQUENCE [LARGE SCALE GENOMIC DNA]</scope>
    <source>
        <strain evidence="10 11">CBS 207.34</strain>
    </source>
</reference>
<accession>A0A8E2EN12</accession>
<feature type="domain" description="C2H2-type" evidence="9">
    <location>
        <begin position="48"/>
        <end position="75"/>
    </location>
</feature>
<dbReference type="Proteomes" id="UP000250140">
    <property type="component" value="Unassembled WGS sequence"/>
</dbReference>
<dbReference type="GO" id="GO:0000977">
    <property type="term" value="F:RNA polymerase II transcription regulatory region sequence-specific DNA binding"/>
    <property type="evidence" value="ECO:0007669"/>
    <property type="project" value="TreeGrafter"/>
</dbReference>
<evidence type="ECO:0000256" key="7">
    <source>
        <dbReference type="PROSITE-ProRule" id="PRU00042"/>
    </source>
</evidence>
<evidence type="ECO:0000256" key="8">
    <source>
        <dbReference type="SAM" id="MobiDB-lite"/>
    </source>
</evidence>
<dbReference type="Gene3D" id="3.30.160.60">
    <property type="entry name" value="Classic Zinc Finger"/>
    <property type="match status" value="1"/>
</dbReference>
<evidence type="ECO:0000313" key="11">
    <source>
        <dbReference type="Proteomes" id="UP000250140"/>
    </source>
</evidence>
<dbReference type="Pfam" id="PF12874">
    <property type="entry name" value="zf-met"/>
    <property type="match status" value="2"/>
</dbReference>
<name>A0A8E2EN12_9PEZI</name>
<keyword evidence="11" id="KW-1185">Reference proteome</keyword>
<evidence type="ECO:0000256" key="5">
    <source>
        <dbReference type="ARBA" id="ARBA00022833"/>
    </source>
</evidence>
<feature type="compositionally biased region" description="Polar residues" evidence="8">
    <location>
        <begin position="24"/>
        <end position="38"/>
    </location>
</feature>
<dbReference type="EMBL" id="KV751170">
    <property type="protein sequence ID" value="OCL01213.1"/>
    <property type="molecule type" value="Genomic_DNA"/>
</dbReference>
<keyword evidence="3" id="KW-0677">Repeat</keyword>
<protein>
    <recommendedName>
        <fullName evidence="9">C2H2-type domain-containing protein</fullName>
    </recommendedName>
</protein>
<dbReference type="InterPro" id="IPR013087">
    <property type="entry name" value="Znf_C2H2_type"/>
</dbReference>
<dbReference type="GO" id="GO:0008270">
    <property type="term" value="F:zinc ion binding"/>
    <property type="evidence" value="ECO:0007669"/>
    <property type="project" value="UniProtKB-KW"/>
</dbReference>
<feature type="compositionally biased region" description="Low complexity" evidence="8">
    <location>
        <begin position="1"/>
        <end position="23"/>
    </location>
</feature>
<dbReference type="PROSITE" id="PS50157">
    <property type="entry name" value="ZINC_FINGER_C2H2_2"/>
    <property type="match status" value="1"/>
</dbReference>
<sequence length="320" mass="36368">MESDGIPGSGSSSQPSHSHNTSSVPQLDSNAEPTQSVPQDIPKRASKFWCSLCRRSFKDRNGLQNHIDNAFGHRNSCKLCLIAFDSSSSLKKHLFNSRKHVWCATCDRRFSSQAARNEHWEKTSRHRHCMITNCEFDGTTNYELSIHLSTTHFQCAGCGESFPSQNKSRLHREAVFGCEICGMHSYPLVFIICISKLTNQKHMLTHVRTNVVCWGCDDAYRTTFDMALHLESGLCPCLIDTMELNKLLASWFSASAVHGEDPRPFFCRGCDERFPLFSAFIQHVERRFCEQSMENLALDELKELVQDEFVKGEDGGFRLL</sequence>
<organism evidence="10 11">
    <name type="scientific">Glonium stellatum</name>
    <dbReference type="NCBI Taxonomy" id="574774"/>
    <lineage>
        <taxon>Eukaryota</taxon>
        <taxon>Fungi</taxon>
        <taxon>Dikarya</taxon>
        <taxon>Ascomycota</taxon>
        <taxon>Pezizomycotina</taxon>
        <taxon>Dothideomycetes</taxon>
        <taxon>Pleosporomycetidae</taxon>
        <taxon>Gloniales</taxon>
        <taxon>Gloniaceae</taxon>
        <taxon>Glonium</taxon>
    </lineage>
</organism>
<dbReference type="GO" id="GO:0005634">
    <property type="term" value="C:nucleus"/>
    <property type="evidence" value="ECO:0007669"/>
    <property type="project" value="UniProtKB-SubCell"/>
</dbReference>
<evidence type="ECO:0000259" key="9">
    <source>
        <dbReference type="PROSITE" id="PS50157"/>
    </source>
</evidence>
<proteinExistence type="predicted"/>
<evidence type="ECO:0000256" key="4">
    <source>
        <dbReference type="ARBA" id="ARBA00022771"/>
    </source>
</evidence>
<keyword evidence="2" id="KW-0479">Metal-binding</keyword>
<feature type="region of interest" description="Disordered" evidence="8">
    <location>
        <begin position="1"/>
        <end position="38"/>
    </location>
</feature>
<dbReference type="PANTHER" id="PTHR24381:SF393">
    <property type="entry name" value="CHROMATIN-LINKED ADAPTOR FOR MSL PROTEINS, ISOFORM B"/>
    <property type="match status" value="1"/>
</dbReference>